<accession>A0A1W6N2U1</accession>
<evidence type="ECO:0000256" key="4">
    <source>
        <dbReference type="ARBA" id="ARBA00022729"/>
    </source>
</evidence>
<comment type="subcellular location">
    <subcellularLocation>
        <location evidence="8">Cell outer membrane</location>
    </subcellularLocation>
    <subcellularLocation>
        <location evidence="1">Membrane</location>
    </subcellularLocation>
</comment>
<feature type="domain" description="POTRA" evidence="10">
    <location>
        <begin position="340"/>
        <end position="413"/>
    </location>
</feature>
<evidence type="ECO:0000256" key="6">
    <source>
        <dbReference type="ARBA" id="ARBA00023136"/>
    </source>
</evidence>
<dbReference type="GO" id="GO:0043165">
    <property type="term" value="P:Gram-negative-bacterium-type cell outer membrane assembly"/>
    <property type="evidence" value="ECO:0007669"/>
    <property type="project" value="UniProtKB-UniRule"/>
</dbReference>
<reference evidence="11 12" key="1">
    <citation type="submission" date="2014-06" db="EMBL/GenBank/DDBJ databases">
        <title>The genome of the endonuclear symbiont Nucleicultrix amoebiphila.</title>
        <authorList>
            <person name="Schulz F."/>
            <person name="Horn M."/>
        </authorList>
    </citation>
    <scope>NUCLEOTIDE SEQUENCE [LARGE SCALE GENOMIC DNA]</scope>
    <source>
        <strain evidence="11 12">FS5</strain>
    </source>
</reference>
<dbReference type="Gene3D" id="2.40.160.50">
    <property type="entry name" value="membrane protein fhac: a member of the omp85/tpsb transporter family"/>
    <property type="match status" value="1"/>
</dbReference>
<organism evidence="11 12">
    <name type="scientific">Candidatus Nucleicultrix amoebiphila FS5</name>
    <dbReference type="NCBI Taxonomy" id="1414854"/>
    <lineage>
        <taxon>Bacteria</taxon>
        <taxon>Pseudomonadati</taxon>
        <taxon>Pseudomonadota</taxon>
        <taxon>Alphaproteobacteria</taxon>
        <taxon>Holosporales</taxon>
        <taxon>Candidatus Nucleicultricaceae</taxon>
        <taxon>Candidatus Nucleicultrix</taxon>
    </lineage>
</organism>
<sequence>MFASMHPCTSVIAQEFSGSIINQIEIEGNKRIHKETIVARQNLRIGNSYTKRMLDDSLKSLYATEWFEHVTLEVDNGILKISVVENPTVNQVGIEGNNEISDEIIKSELKLKPLEVFTSTRVKNDTKRVQDLYRLKGYFSALVTPKVVKKDQNRVDVVFEVQEGEATKVSKIFFIGNKKFNEGKLESVIQTKESRWYRFFTSDAYYDPDRLGYDRELLRKFYLEHGYADFRVKSAVAELTPDQKEFFITFTIEEGERYTFGDIEVASEIEDVKADSLKKLLTMSSGDWYNSKLVEKNITLLTDSLGNSGYAFVDINPKIEKDEENHIVKLTFQIEEGPRVYINKIIIIGNTRTDEDVIRREFRFYEGDAFNTSKLKDSEKRLKNLGHFKDLKIKKEPTLEPDKIDIIVDVEEERTGELSVGGGFSTIDGPLFETRFNERNFRGRGQDLSVSFTLARRSNSFDIGFTEPYFLNRELAAGIDLYRTEQKQQQNESYRQRIYGTTLRLGYRLTEDIIQKVYYSLRRDEVFGISQNASRYIKEQAGINTVSAMGHDVVYDQRDSALDPTEGYFLGFGNDLAGVGGTVRYFKTRVFGGYFYPVHDDWVLAFVGRGGMMNRLGKNVRIVDRFALGGDSLRGFEIQGVGPRDLTTNDSMNGLRYFTGTAELTFPVGLPNEFSVKGAVFTDVGSLWYTGESNVNVVDKASLRAAVGAGIRWKTPFLGTIRVDFAKAVKKEKYDRTQFILFGFSTRF</sequence>
<dbReference type="InterPro" id="IPR000184">
    <property type="entry name" value="Bac_surfAg_D15"/>
</dbReference>
<dbReference type="InterPro" id="IPR039910">
    <property type="entry name" value="D15-like"/>
</dbReference>
<evidence type="ECO:0000259" key="10">
    <source>
        <dbReference type="PROSITE" id="PS51779"/>
    </source>
</evidence>
<feature type="domain" description="POTRA" evidence="10">
    <location>
        <begin position="87"/>
        <end position="164"/>
    </location>
</feature>
<dbReference type="AlphaFoldDB" id="A0A1W6N2U1"/>
<dbReference type="InterPro" id="IPR010827">
    <property type="entry name" value="BamA/TamA_POTRA"/>
</dbReference>
<keyword evidence="6 8" id="KW-0472">Membrane</keyword>
<dbReference type="GO" id="GO:0009279">
    <property type="term" value="C:cell outer membrane"/>
    <property type="evidence" value="ECO:0007669"/>
    <property type="project" value="UniProtKB-SubCell"/>
</dbReference>
<comment type="subunit">
    <text evidence="8">Part of the Bam complex.</text>
</comment>
<evidence type="ECO:0000256" key="9">
    <source>
        <dbReference type="NCBIfam" id="TIGR03303"/>
    </source>
</evidence>
<dbReference type="GO" id="GO:0051205">
    <property type="term" value="P:protein insertion into membrane"/>
    <property type="evidence" value="ECO:0007669"/>
    <property type="project" value="UniProtKB-UniRule"/>
</dbReference>
<dbReference type="Pfam" id="PF07244">
    <property type="entry name" value="POTRA"/>
    <property type="match status" value="5"/>
</dbReference>
<evidence type="ECO:0000313" key="12">
    <source>
        <dbReference type="Proteomes" id="UP000237351"/>
    </source>
</evidence>
<keyword evidence="3 8" id="KW-0812">Transmembrane</keyword>
<keyword evidence="2 8" id="KW-1134">Transmembrane beta strand</keyword>
<evidence type="ECO:0000256" key="1">
    <source>
        <dbReference type="ARBA" id="ARBA00004370"/>
    </source>
</evidence>
<protein>
    <recommendedName>
        <fullName evidence="8 9">Outer membrane protein assembly factor BamA</fullName>
    </recommendedName>
</protein>
<comment type="function">
    <text evidence="8">Part of the outer membrane protein assembly complex, which is involved in assembly and insertion of beta-barrel proteins into the outer membrane.</text>
</comment>
<dbReference type="NCBIfam" id="TIGR03303">
    <property type="entry name" value="OM_YaeT"/>
    <property type="match status" value="1"/>
</dbReference>
<evidence type="ECO:0000256" key="8">
    <source>
        <dbReference type="HAMAP-Rule" id="MF_01430"/>
    </source>
</evidence>
<dbReference type="KEGG" id="naf:GQ61_01330"/>
<dbReference type="PANTHER" id="PTHR12815">
    <property type="entry name" value="SORTING AND ASSEMBLY MACHINERY SAMM50 PROTEIN FAMILY MEMBER"/>
    <property type="match status" value="1"/>
</dbReference>
<dbReference type="HAMAP" id="MF_01430">
    <property type="entry name" value="OM_assembly_BamA"/>
    <property type="match status" value="1"/>
</dbReference>
<proteinExistence type="inferred from homology"/>
<dbReference type="PROSITE" id="PS51779">
    <property type="entry name" value="POTRA"/>
    <property type="match status" value="3"/>
</dbReference>
<dbReference type="PANTHER" id="PTHR12815:SF23">
    <property type="entry name" value="OUTER MEMBRANE PROTEIN ASSEMBLY FACTOR BAMA"/>
    <property type="match status" value="1"/>
</dbReference>
<dbReference type="Proteomes" id="UP000237351">
    <property type="component" value="Chromosome"/>
</dbReference>
<dbReference type="PIRSF" id="PIRSF006076">
    <property type="entry name" value="OM_assembly_OMP85"/>
    <property type="match status" value="1"/>
</dbReference>
<keyword evidence="12" id="KW-1185">Reference proteome</keyword>
<dbReference type="Pfam" id="PF01103">
    <property type="entry name" value="Omp85"/>
    <property type="match status" value="1"/>
</dbReference>
<evidence type="ECO:0000256" key="7">
    <source>
        <dbReference type="ARBA" id="ARBA00023237"/>
    </source>
</evidence>
<keyword evidence="7 8" id="KW-0998">Cell outer membrane</keyword>
<evidence type="ECO:0000256" key="3">
    <source>
        <dbReference type="ARBA" id="ARBA00022692"/>
    </source>
</evidence>
<evidence type="ECO:0000313" key="11">
    <source>
        <dbReference type="EMBL" id="ARN84204.1"/>
    </source>
</evidence>
<feature type="domain" description="POTRA" evidence="10">
    <location>
        <begin position="19"/>
        <end position="86"/>
    </location>
</feature>
<evidence type="ECO:0000256" key="2">
    <source>
        <dbReference type="ARBA" id="ARBA00022452"/>
    </source>
</evidence>
<dbReference type="InterPro" id="IPR023707">
    <property type="entry name" value="OM_assembly_BamA"/>
</dbReference>
<gene>
    <name evidence="8" type="primary">bamA</name>
    <name evidence="11" type="ORF">GQ61_01330</name>
</gene>
<keyword evidence="5 8" id="KW-0677">Repeat</keyword>
<dbReference type="Gene3D" id="3.10.20.310">
    <property type="entry name" value="membrane protein fhac"/>
    <property type="match status" value="5"/>
</dbReference>
<comment type="similarity">
    <text evidence="8">Belongs to the BamA family.</text>
</comment>
<dbReference type="STRING" id="1414854.GQ61_01330"/>
<keyword evidence="4 8" id="KW-0732">Signal</keyword>
<dbReference type="EMBL" id="CP008743">
    <property type="protein sequence ID" value="ARN84204.1"/>
    <property type="molecule type" value="Genomic_DNA"/>
</dbReference>
<evidence type="ECO:0000256" key="5">
    <source>
        <dbReference type="ARBA" id="ARBA00022737"/>
    </source>
</evidence>
<name>A0A1W6N2U1_9PROT</name>
<dbReference type="InterPro" id="IPR034746">
    <property type="entry name" value="POTRA"/>
</dbReference>